<dbReference type="Gene3D" id="2.30.110.50">
    <property type="match status" value="1"/>
</dbReference>
<dbReference type="PANTHER" id="PTHR32305:SF15">
    <property type="entry name" value="PROTEIN RHSA-RELATED"/>
    <property type="match status" value="1"/>
</dbReference>
<evidence type="ECO:0000256" key="3">
    <source>
        <dbReference type="ARBA" id="ARBA00022525"/>
    </source>
</evidence>
<feature type="domain" description="Gp5/Type VI secretion system Vgr C-terminal trimerisation" evidence="5">
    <location>
        <begin position="499"/>
        <end position="608"/>
    </location>
</feature>
<dbReference type="SUPFAM" id="SSF69255">
    <property type="entry name" value="gp5 N-terminal domain-like"/>
    <property type="match status" value="1"/>
</dbReference>
<dbReference type="Gene3D" id="2.40.50.230">
    <property type="entry name" value="Gp5 N-terminal domain"/>
    <property type="match status" value="1"/>
</dbReference>
<dbReference type="Pfam" id="PF05954">
    <property type="entry name" value="Phage_GPD"/>
    <property type="match status" value="1"/>
</dbReference>
<dbReference type="NCBIfam" id="TIGR03361">
    <property type="entry name" value="VI_Rhs_Vgr"/>
    <property type="match status" value="1"/>
</dbReference>
<dbReference type="Gene3D" id="3.55.50.10">
    <property type="entry name" value="Baseplate protein-like domains"/>
    <property type="match status" value="1"/>
</dbReference>
<feature type="domain" description="Gp5/Type VI secretion system Vgr protein OB-fold" evidence="4">
    <location>
        <begin position="415"/>
        <end position="482"/>
    </location>
</feature>
<dbReference type="AlphaFoldDB" id="A0AAU7CDN9"/>
<dbReference type="EMBL" id="CP155447">
    <property type="protein sequence ID" value="XBH03252.1"/>
    <property type="molecule type" value="Genomic_DNA"/>
</dbReference>
<dbReference type="InterPro" id="IPR050708">
    <property type="entry name" value="T6SS_VgrG/RHS"/>
</dbReference>
<dbReference type="RefSeq" id="WP_406695988.1">
    <property type="nucleotide sequence ID" value="NZ_CP155447.1"/>
</dbReference>
<reference evidence="6" key="1">
    <citation type="submission" date="2024-05" db="EMBL/GenBank/DDBJ databases">
        <title>Planctomycetes of the genus Singulisphaera possess chitinolytic capabilities.</title>
        <authorList>
            <person name="Ivanova A."/>
        </authorList>
    </citation>
    <scope>NUCLEOTIDE SEQUENCE</scope>
    <source>
        <strain evidence="6">Ch08T</strain>
    </source>
</reference>
<evidence type="ECO:0000256" key="1">
    <source>
        <dbReference type="ARBA" id="ARBA00004613"/>
    </source>
</evidence>
<comment type="subcellular location">
    <subcellularLocation>
        <location evidence="1">Secreted</location>
    </subcellularLocation>
</comment>
<keyword evidence="3" id="KW-0964">Secreted</keyword>
<dbReference type="InterPro" id="IPR006533">
    <property type="entry name" value="T6SS_Vgr_RhsGE"/>
</dbReference>
<comment type="similarity">
    <text evidence="2">Belongs to the VgrG protein family.</text>
</comment>
<sequence length="685" mass="77427">MATYLQADRIMTVTTPLKQDALLMAGFSGHESISQLFEYRLELFAMNDEPIPFEKLLGQKAIVTMALEGNKRRYFSGICNRVSQGARDNTFTSYHLDVVPQFWFLTKRAQSRIFQQVSVPQILQQVLGGLDVSYDLRGTYQPRDYCVQYRETDYNFACRLMEEEGVFFFFKHSANGHTLVVTDVPQAFPELPGKARMTLGRSEEDVSGEEMVLSWEKTQELRSGRYLLWDHSFELPHKHLEADKQIADSVMAGQVAHKLRIGNNDKLELYDFPGEYAQRFDGVNPSGGDRAGDLQKIFEDNKRTVEIRMQEEAAASLLIQGEGTCRNFATGHTVVLDNHYNANGKYLITGIRHMARQSYNFRSSNESAEFSYRNSFTCMPFDLPYRPARKTPKPAVQGTQTAVVVGPAGEEIFTDKYGRVKVQFHWDRQGKNDNNSSCWIRVGTPWAGKNWGMIHIPRIGQEVIVDFQEGDPDQPIIIGSVYNAAMMPPYDLPANKTQSGVKSRSSLKGSDANFNELRFEDKKGEEDVYFHAEKDFHRVVERDDDLKVHRDQTVTIDRDRTEQVKRNEKVTVTSNRDVIVSQGNDTHNVKMGNRAVKIDMGNDALTIKMGNQTTKLDLGKSETQALQSIELKVGQSSIKIDQTGVQIKGMMIDINGQIQTQVKGLMTQISASAILQMKGGLTMIG</sequence>
<dbReference type="InterPro" id="IPR017847">
    <property type="entry name" value="T6SS_RhsGE_Vgr_subset"/>
</dbReference>
<dbReference type="InterPro" id="IPR054030">
    <property type="entry name" value="Gp5_Vgr_C"/>
</dbReference>
<organism evidence="6">
    <name type="scientific">Singulisphaera sp. Ch08</name>
    <dbReference type="NCBI Taxonomy" id="3120278"/>
    <lineage>
        <taxon>Bacteria</taxon>
        <taxon>Pseudomonadati</taxon>
        <taxon>Planctomycetota</taxon>
        <taxon>Planctomycetia</taxon>
        <taxon>Isosphaerales</taxon>
        <taxon>Isosphaeraceae</taxon>
        <taxon>Singulisphaera</taxon>
    </lineage>
</organism>
<evidence type="ECO:0000259" key="4">
    <source>
        <dbReference type="Pfam" id="PF04717"/>
    </source>
</evidence>
<dbReference type="Gene3D" id="4.10.220.110">
    <property type="match status" value="1"/>
</dbReference>
<dbReference type="Pfam" id="PF04717">
    <property type="entry name" value="Phage_base_V"/>
    <property type="match status" value="1"/>
</dbReference>
<dbReference type="InterPro" id="IPR006531">
    <property type="entry name" value="Gp5/Vgr_OB"/>
</dbReference>
<protein>
    <submittedName>
        <fullName evidence="6">Type VI secretion system tip protein TssI/VgrG</fullName>
    </submittedName>
</protein>
<dbReference type="PANTHER" id="PTHR32305">
    <property type="match status" value="1"/>
</dbReference>
<gene>
    <name evidence="6" type="primary">tssI</name>
    <name evidence="6" type="ORF">V5E97_33835</name>
</gene>
<evidence type="ECO:0000256" key="2">
    <source>
        <dbReference type="ARBA" id="ARBA00005558"/>
    </source>
</evidence>
<dbReference type="GO" id="GO:0005576">
    <property type="term" value="C:extracellular region"/>
    <property type="evidence" value="ECO:0007669"/>
    <property type="project" value="UniProtKB-SubCell"/>
</dbReference>
<evidence type="ECO:0000313" key="6">
    <source>
        <dbReference type="EMBL" id="XBH03252.1"/>
    </source>
</evidence>
<dbReference type="NCBIfam" id="TIGR01646">
    <property type="entry name" value="vgr_GE"/>
    <property type="match status" value="1"/>
</dbReference>
<dbReference type="SUPFAM" id="SSF69349">
    <property type="entry name" value="Phage fibre proteins"/>
    <property type="match status" value="1"/>
</dbReference>
<accession>A0AAU7CDN9</accession>
<dbReference type="SUPFAM" id="SSF69279">
    <property type="entry name" value="Phage tail proteins"/>
    <property type="match status" value="2"/>
</dbReference>
<dbReference type="InterPro" id="IPR037026">
    <property type="entry name" value="Vgr_OB-fold_dom_sf"/>
</dbReference>
<dbReference type="Pfam" id="PF22178">
    <property type="entry name" value="Gp5_trimer_C"/>
    <property type="match status" value="1"/>
</dbReference>
<evidence type="ECO:0000259" key="5">
    <source>
        <dbReference type="Pfam" id="PF22178"/>
    </source>
</evidence>
<name>A0AAU7CDN9_9BACT</name>
<proteinExistence type="inferred from homology"/>